<dbReference type="EMBL" id="KZ501903">
    <property type="protein sequence ID" value="PKU86914.1"/>
    <property type="molecule type" value="Genomic_DNA"/>
</dbReference>
<feature type="compositionally biased region" description="Polar residues" evidence="1">
    <location>
        <begin position="77"/>
        <end position="87"/>
    </location>
</feature>
<keyword evidence="3" id="KW-1185">Reference proteome</keyword>
<feature type="region of interest" description="Disordered" evidence="1">
    <location>
        <begin position="75"/>
        <end position="104"/>
    </location>
</feature>
<reference evidence="2 3" key="1">
    <citation type="journal article" date="2016" name="Sci. Rep.">
        <title>The Dendrobium catenatum Lindl. genome sequence provides insights into polysaccharide synthase, floral development and adaptive evolution.</title>
        <authorList>
            <person name="Zhang G.Q."/>
            <person name="Xu Q."/>
            <person name="Bian C."/>
            <person name="Tsai W.C."/>
            <person name="Yeh C.M."/>
            <person name="Liu K.W."/>
            <person name="Yoshida K."/>
            <person name="Zhang L.S."/>
            <person name="Chang S.B."/>
            <person name="Chen F."/>
            <person name="Shi Y."/>
            <person name="Su Y.Y."/>
            <person name="Zhang Y.Q."/>
            <person name="Chen L.J."/>
            <person name="Yin Y."/>
            <person name="Lin M."/>
            <person name="Huang H."/>
            <person name="Deng H."/>
            <person name="Wang Z.W."/>
            <person name="Zhu S.L."/>
            <person name="Zhao X."/>
            <person name="Deng C."/>
            <person name="Niu S.C."/>
            <person name="Huang J."/>
            <person name="Wang M."/>
            <person name="Liu G.H."/>
            <person name="Yang H.J."/>
            <person name="Xiao X.J."/>
            <person name="Hsiao Y.Y."/>
            <person name="Wu W.L."/>
            <person name="Chen Y.Y."/>
            <person name="Mitsuda N."/>
            <person name="Ohme-Takagi M."/>
            <person name="Luo Y.B."/>
            <person name="Van de Peer Y."/>
            <person name="Liu Z.J."/>
        </authorList>
    </citation>
    <scope>NUCLEOTIDE SEQUENCE [LARGE SCALE GENOMIC DNA]</scope>
    <source>
        <tissue evidence="2">The whole plant</tissue>
    </source>
</reference>
<dbReference type="AlphaFoldDB" id="A0A2I0XG98"/>
<proteinExistence type="predicted"/>
<accession>A0A2I0XG98</accession>
<evidence type="ECO:0000313" key="2">
    <source>
        <dbReference type="EMBL" id="PKU86914.1"/>
    </source>
</evidence>
<name>A0A2I0XG98_9ASPA</name>
<sequence length="104" mass="11115">MAANENPSVRLGWVNYLLCLSRPGTTMARICCFPAVDSHLAAVGSPILDRPIDRTPEGNPTFNLLLQTPDPAASLVTEPTSAKSSTRAARPYPLSDSCSYPKPS</sequence>
<gene>
    <name evidence="2" type="ORF">MA16_Dca020660</name>
</gene>
<organism evidence="2 3">
    <name type="scientific">Dendrobium catenatum</name>
    <dbReference type="NCBI Taxonomy" id="906689"/>
    <lineage>
        <taxon>Eukaryota</taxon>
        <taxon>Viridiplantae</taxon>
        <taxon>Streptophyta</taxon>
        <taxon>Embryophyta</taxon>
        <taxon>Tracheophyta</taxon>
        <taxon>Spermatophyta</taxon>
        <taxon>Magnoliopsida</taxon>
        <taxon>Liliopsida</taxon>
        <taxon>Asparagales</taxon>
        <taxon>Orchidaceae</taxon>
        <taxon>Epidendroideae</taxon>
        <taxon>Malaxideae</taxon>
        <taxon>Dendrobiinae</taxon>
        <taxon>Dendrobium</taxon>
    </lineage>
</organism>
<reference evidence="2 3" key="2">
    <citation type="journal article" date="2017" name="Nature">
        <title>The Apostasia genome and the evolution of orchids.</title>
        <authorList>
            <person name="Zhang G.Q."/>
            <person name="Liu K.W."/>
            <person name="Li Z."/>
            <person name="Lohaus R."/>
            <person name="Hsiao Y.Y."/>
            <person name="Niu S.C."/>
            <person name="Wang J.Y."/>
            <person name="Lin Y.C."/>
            <person name="Xu Q."/>
            <person name="Chen L.J."/>
            <person name="Yoshida K."/>
            <person name="Fujiwara S."/>
            <person name="Wang Z.W."/>
            <person name="Zhang Y.Q."/>
            <person name="Mitsuda N."/>
            <person name="Wang M."/>
            <person name="Liu G.H."/>
            <person name="Pecoraro L."/>
            <person name="Huang H.X."/>
            <person name="Xiao X.J."/>
            <person name="Lin M."/>
            <person name="Wu X.Y."/>
            <person name="Wu W.L."/>
            <person name="Chen Y.Y."/>
            <person name="Chang S.B."/>
            <person name="Sakamoto S."/>
            <person name="Ohme-Takagi M."/>
            <person name="Yagi M."/>
            <person name="Zeng S.J."/>
            <person name="Shen C.Y."/>
            <person name="Yeh C.M."/>
            <person name="Luo Y.B."/>
            <person name="Tsai W.C."/>
            <person name="Van de Peer Y."/>
            <person name="Liu Z.J."/>
        </authorList>
    </citation>
    <scope>NUCLEOTIDE SEQUENCE [LARGE SCALE GENOMIC DNA]</scope>
    <source>
        <tissue evidence="2">The whole plant</tissue>
    </source>
</reference>
<protein>
    <submittedName>
        <fullName evidence="2">Uncharacterized protein</fullName>
    </submittedName>
</protein>
<evidence type="ECO:0000313" key="3">
    <source>
        <dbReference type="Proteomes" id="UP000233837"/>
    </source>
</evidence>
<evidence type="ECO:0000256" key="1">
    <source>
        <dbReference type="SAM" id="MobiDB-lite"/>
    </source>
</evidence>
<dbReference type="Proteomes" id="UP000233837">
    <property type="component" value="Unassembled WGS sequence"/>
</dbReference>